<dbReference type="SMART" id="SM00235">
    <property type="entry name" value="ZnMc"/>
    <property type="match status" value="1"/>
</dbReference>
<evidence type="ECO:0000313" key="8">
    <source>
        <dbReference type="Proteomes" id="UP000186931"/>
    </source>
</evidence>
<dbReference type="PRINTS" id="PR00138">
    <property type="entry name" value="MATRIXIN"/>
</dbReference>
<evidence type="ECO:0000256" key="1">
    <source>
        <dbReference type="ARBA" id="ARBA00022670"/>
    </source>
</evidence>
<evidence type="ECO:0000259" key="6">
    <source>
        <dbReference type="SMART" id="SM00235"/>
    </source>
</evidence>
<evidence type="ECO:0000313" key="7">
    <source>
        <dbReference type="EMBL" id="OFE43046.1"/>
    </source>
</evidence>
<dbReference type="RefSeq" id="WP_070155001.1">
    <property type="nucleotide sequence ID" value="NZ_MKQS01000018.1"/>
</dbReference>
<keyword evidence="4" id="KW-0862">Zinc</keyword>
<evidence type="ECO:0000256" key="4">
    <source>
        <dbReference type="ARBA" id="ARBA00022833"/>
    </source>
</evidence>
<name>A0A1E8E0K5_9GAMM</name>
<dbReference type="Gene3D" id="3.40.390.10">
    <property type="entry name" value="Collagenase (Catalytic Domain)"/>
    <property type="match status" value="1"/>
</dbReference>
<accession>A0A1E8E0K5</accession>
<feature type="coiled-coil region" evidence="5">
    <location>
        <begin position="119"/>
        <end position="220"/>
    </location>
</feature>
<dbReference type="InterPro" id="IPR021190">
    <property type="entry name" value="Pept_M10A"/>
</dbReference>
<reference evidence="7 8" key="1">
    <citation type="submission" date="2016-10" db="EMBL/GenBank/DDBJ databases">
        <title>Genome of airborne Acinetobacter sp. 5-2Ac02 in the hospital environment: Species near to Acinetobacter towneri.</title>
        <authorList>
            <person name="Barbosa B."/>
            <person name="Fernandez-Garcia L."/>
            <person name="Gato E."/>
            <person name="Leao R."/>
            <person name="Albano R."/>
            <person name="Fernandez B."/>
            <person name="Fernandez-Cuenca F."/>
            <person name="Marques E."/>
            <person name="Tomas M."/>
        </authorList>
    </citation>
    <scope>NUCLEOTIDE SEQUENCE [LARGE SCALE GENOMIC DNA]</scope>
    <source>
        <strain evidence="7 8">5-2Ac02</strain>
    </source>
</reference>
<dbReference type="EMBL" id="MKQS01000018">
    <property type="protein sequence ID" value="OFE43046.1"/>
    <property type="molecule type" value="Genomic_DNA"/>
</dbReference>
<dbReference type="AlphaFoldDB" id="A0A1E8E0K5"/>
<dbReference type="Pfam" id="PF00413">
    <property type="entry name" value="Peptidase_M10"/>
    <property type="match status" value="1"/>
</dbReference>
<dbReference type="InterPro" id="IPR006026">
    <property type="entry name" value="Peptidase_Metallo"/>
</dbReference>
<organism evidence="7 8">
    <name type="scientific">Acinetobacter towneri</name>
    <dbReference type="NCBI Taxonomy" id="202956"/>
    <lineage>
        <taxon>Bacteria</taxon>
        <taxon>Pseudomonadati</taxon>
        <taxon>Pseudomonadota</taxon>
        <taxon>Gammaproteobacteria</taxon>
        <taxon>Moraxellales</taxon>
        <taxon>Moraxellaceae</taxon>
        <taxon>Acinetobacter</taxon>
    </lineage>
</organism>
<keyword evidence="3" id="KW-0378">Hydrolase</keyword>
<keyword evidence="5" id="KW-0175">Coiled coil</keyword>
<evidence type="ECO:0000256" key="2">
    <source>
        <dbReference type="ARBA" id="ARBA00022723"/>
    </source>
</evidence>
<comment type="caution">
    <text evidence="7">The sequence shown here is derived from an EMBL/GenBank/DDBJ whole genome shotgun (WGS) entry which is preliminary data.</text>
</comment>
<protein>
    <submittedName>
        <fullName evidence="7">Matrixin</fullName>
    </submittedName>
</protein>
<dbReference type="GO" id="GO:0008270">
    <property type="term" value="F:zinc ion binding"/>
    <property type="evidence" value="ECO:0007669"/>
    <property type="project" value="InterPro"/>
</dbReference>
<gene>
    <name evidence="7" type="ORF">BJN41_10905</name>
</gene>
<dbReference type="GO" id="GO:0006508">
    <property type="term" value="P:proteolysis"/>
    <property type="evidence" value="ECO:0007669"/>
    <property type="project" value="UniProtKB-KW"/>
</dbReference>
<dbReference type="SUPFAM" id="SSF55486">
    <property type="entry name" value="Metalloproteases ('zincins'), catalytic domain"/>
    <property type="match status" value="1"/>
</dbReference>
<feature type="domain" description="Peptidase metallopeptidase" evidence="6">
    <location>
        <begin position="183"/>
        <end position="303"/>
    </location>
</feature>
<dbReference type="STRING" id="202956.BJN41_10905"/>
<dbReference type="Proteomes" id="UP000186931">
    <property type="component" value="Unassembled WGS sequence"/>
</dbReference>
<dbReference type="GO" id="GO:0031012">
    <property type="term" value="C:extracellular matrix"/>
    <property type="evidence" value="ECO:0007669"/>
    <property type="project" value="InterPro"/>
</dbReference>
<dbReference type="eggNOG" id="ENOG5030DXB">
    <property type="taxonomic scope" value="Bacteria"/>
</dbReference>
<dbReference type="GO" id="GO:0004222">
    <property type="term" value="F:metalloendopeptidase activity"/>
    <property type="evidence" value="ECO:0007669"/>
    <property type="project" value="InterPro"/>
</dbReference>
<dbReference type="InterPro" id="IPR024079">
    <property type="entry name" value="MetalloPept_cat_dom_sf"/>
</dbReference>
<evidence type="ECO:0000256" key="3">
    <source>
        <dbReference type="ARBA" id="ARBA00022801"/>
    </source>
</evidence>
<evidence type="ECO:0000256" key="5">
    <source>
        <dbReference type="SAM" id="Coils"/>
    </source>
</evidence>
<dbReference type="InterPro" id="IPR001818">
    <property type="entry name" value="Pept_M10_metallopeptidase"/>
</dbReference>
<keyword evidence="2" id="KW-0479">Metal-binding</keyword>
<proteinExistence type="predicted"/>
<sequence>MRLFLFGAIILFSILMIYQNIQHPHTRHNTALDRLQHPLDTRLRYRIAEVDPRFGLSHADVLQLSQEATQIWSQGTGQDYFVYDPNAKLAIHLIYDQRQDESNQRQQQLTVIQQRQQYWNNQNQNIQALKQEIEVKNQQLDAKKMQFEQQLEQYNRQVQQINQNGGLHSSQQEIFAAKKQEIQQRMWSLEYEIAQFNQQINQLNQQVDALNQLNQDIDVSIQQFNARFQPRLFDKGSFDGQAIRIYEFQSKDDLRLTLAHEFGHALGLAHHNDPYALMYPMLKDQQLQNFQLRPADLDLLHARR</sequence>
<keyword evidence="1" id="KW-0645">Protease</keyword>